<gene>
    <name evidence="2" type="ordered locus">MICA_1852</name>
</gene>
<reference evidence="2 3" key="1">
    <citation type="journal article" date="2011" name="BMC Genomics">
        <title>Genomic insights into an obligate epibiotic bacterial predator: Micavibrio aeruginosavorus ARL-13.</title>
        <authorList>
            <person name="Wang Z."/>
            <person name="Kadouri D."/>
            <person name="Wu M."/>
        </authorList>
    </citation>
    <scope>NUCLEOTIDE SEQUENCE [LARGE SCALE GENOMIC DNA]</scope>
    <source>
        <strain evidence="2 3">ARL-13</strain>
    </source>
</reference>
<dbReference type="AlphaFoldDB" id="G2KM69"/>
<dbReference type="RefSeq" id="WP_014103386.1">
    <property type="nucleotide sequence ID" value="NC_016026.1"/>
</dbReference>
<protein>
    <submittedName>
        <fullName evidence="2">Uncharacterized protein</fullName>
    </submittedName>
</protein>
<name>G2KM69_MICAA</name>
<dbReference type="Proteomes" id="UP000009286">
    <property type="component" value="Chromosome"/>
</dbReference>
<dbReference type="KEGG" id="mai:MICA_1852"/>
<keyword evidence="3" id="KW-1185">Reference proteome</keyword>
<organism evidence="2 3">
    <name type="scientific">Micavibrio aeruginosavorus (strain ARL-13)</name>
    <dbReference type="NCBI Taxonomy" id="856793"/>
    <lineage>
        <taxon>Bacteria</taxon>
        <taxon>Pseudomonadati</taxon>
        <taxon>Bdellovibrionota</taxon>
        <taxon>Bdellovibrionia</taxon>
        <taxon>Bdellovibrionales</taxon>
        <taxon>Pseudobdellovibrionaceae</taxon>
        <taxon>Micavibrio</taxon>
    </lineage>
</organism>
<feature type="region of interest" description="Disordered" evidence="1">
    <location>
        <begin position="1"/>
        <end position="26"/>
    </location>
</feature>
<evidence type="ECO:0000313" key="2">
    <source>
        <dbReference type="EMBL" id="AEP10163.1"/>
    </source>
</evidence>
<sequence length="81" mass="9251">MFSPETNARYDGPMPHPLRTRAAPPALYGPPPALAADLFDHFTRLRQLRRTNPSDQPLKTLYARIAALHARLVRLKSWDVF</sequence>
<dbReference type="STRING" id="856793.MICA_1852"/>
<accession>G2KM69</accession>
<evidence type="ECO:0000313" key="3">
    <source>
        <dbReference type="Proteomes" id="UP000009286"/>
    </source>
</evidence>
<dbReference type="HOGENOM" id="CLU_2569929_0_0_5"/>
<dbReference type="EMBL" id="CP002382">
    <property type="protein sequence ID" value="AEP10163.1"/>
    <property type="molecule type" value="Genomic_DNA"/>
</dbReference>
<evidence type="ECO:0000256" key="1">
    <source>
        <dbReference type="SAM" id="MobiDB-lite"/>
    </source>
</evidence>
<dbReference type="OrthoDB" id="9910264at2"/>
<proteinExistence type="predicted"/>